<evidence type="ECO:0000313" key="2">
    <source>
        <dbReference type="EMBL" id="KAF6060461.1"/>
    </source>
</evidence>
<reference evidence="2 3" key="1">
    <citation type="submission" date="2020-03" db="EMBL/GenBank/DDBJ databases">
        <title>FDA dAtabase for Regulatory Grade micrObial Sequences (FDA-ARGOS): Supporting development and validation of Infectious Disease Dx tests.</title>
        <authorList>
            <person name="Campos J."/>
            <person name="Goldberg B."/>
            <person name="Tallon L."/>
            <person name="Sadzewicz L."/>
            <person name="Vavikolanu K."/>
            <person name="Mehta A."/>
            <person name="Aluvathingal J."/>
            <person name="Nadendla S."/>
            <person name="Nandy P."/>
            <person name="Geyer C."/>
            <person name="Yan Y."/>
            <person name="Sichtig H."/>
        </authorList>
    </citation>
    <scope>NUCLEOTIDE SEQUENCE [LARGE SCALE GENOMIC DNA]</scope>
    <source>
        <strain evidence="2 3">FDAARGOS_656</strain>
    </source>
</reference>
<evidence type="ECO:0000313" key="3">
    <source>
        <dbReference type="Proteomes" id="UP000536275"/>
    </source>
</evidence>
<sequence>MDPNIDIDIFRDLDASFMEIFHRTQLQRYLEHLPPGEREQQLNNIMAQGDLYLSQQQQQQQQPRYYHVHWIFSHIPFIILNFDQMWRDFSWRAFWARTIDAITSAVIMTVRALRFTTFIIGSGVYFQGVVRRLFVFCDVITFSDNFIRDMFTYILRDSKDILDQCVLLERHSRNVFYFLQYDEYSNLSSFQVIKLAYQNLLASLINVECITYAPNSTGSTTTTTSSSSSATTTSCKILTNTLVFKLSSVFQEYFPALGSTGLKLITLWMYISYALIGDIICLNILLFVSYNLINRFMGYKQVFQGLRDILWNSLFKFIL</sequence>
<organism evidence="2 3">
    <name type="scientific">Candida albicans</name>
    <name type="common">Yeast</name>
    <dbReference type="NCBI Taxonomy" id="5476"/>
    <lineage>
        <taxon>Eukaryota</taxon>
        <taxon>Fungi</taxon>
        <taxon>Dikarya</taxon>
        <taxon>Ascomycota</taxon>
        <taxon>Saccharomycotina</taxon>
        <taxon>Pichiomycetes</taxon>
        <taxon>Debaryomycetaceae</taxon>
        <taxon>Candida/Lodderomyces clade</taxon>
        <taxon>Candida</taxon>
    </lineage>
</organism>
<accession>A0A8H6F0G3</accession>
<dbReference type="AlphaFoldDB" id="A0A8H6F0G3"/>
<protein>
    <submittedName>
        <fullName evidence="2">Uncharacterized protein</fullName>
    </submittedName>
</protein>
<keyword evidence="1" id="KW-1133">Transmembrane helix</keyword>
<proteinExistence type="predicted"/>
<gene>
    <name evidence="2" type="ORF">FOB64_006662</name>
</gene>
<comment type="caution">
    <text evidence="2">The sequence shown here is derived from an EMBL/GenBank/DDBJ whole genome shotgun (WGS) entry which is preliminary data.</text>
</comment>
<feature type="transmembrane region" description="Helical" evidence="1">
    <location>
        <begin position="267"/>
        <end position="293"/>
    </location>
</feature>
<dbReference type="Proteomes" id="UP000536275">
    <property type="component" value="Unassembled WGS sequence"/>
</dbReference>
<dbReference type="EMBL" id="JABWAD010000068">
    <property type="protein sequence ID" value="KAF6060461.1"/>
    <property type="molecule type" value="Genomic_DNA"/>
</dbReference>
<evidence type="ECO:0000256" key="1">
    <source>
        <dbReference type="SAM" id="Phobius"/>
    </source>
</evidence>
<name>A0A8H6F0G3_CANAX</name>
<keyword evidence="1" id="KW-0812">Transmembrane</keyword>
<keyword evidence="1" id="KW-0472">Membrane</keyword>